<reference evidence="1 2" key="1">
    <citation type="journal article" date="2016" name="Genome Announc.">
        <title>Draft Genome Sequence of the Thermotolerant Cyanobacterium Desertifilum sp. IPPAS B-1220.</title>
        <authorList>
            <person name="Mironov K.S."/>
            <person name="Sinetova M.A."/>
            <person name="Bolatkhan K."/>
            <person name="Zayadan B.K."/>
            <person name="Ustinova V.V."/>
            <person name="Kupriyanova E.V."/>
            <person name="Skrypnik A.N."/>
            <person name="Gogoleva N.E."/>
            <person name="Gogolev Y.V."/>
            <person name="Los D.A."/>
        </authorList>
    </citation>
    <scope>NUCLEOTIDE SEQUENCE [LARGE SCALE GENOMIC DNA]</scope>
    <source>
        <strain evidence="1 2">IPPAS B-1220</strain>
    </source>
</reference>
<evidence type="ECO:0000313" key="2">
    <source>
        <dbReference type="Proteomes" id="UP000095472"/>
    </source>
</evidence>
<proteinExistence type="predicted"/>
<dbReference type="Proteomes" id="UP000095472">
    <property type="component" value="Chromosome"/>
</dbReference>
<accession>A0ACD5GYF2</accession>
<name>A0ACD5GYF2_9CYAN</name>
<organism evidence="1 2">
    <name type="scientific">Desertifilum tharense IPPAS B-1220</name>
    <dbReference type="NCBI Taxonomy" id="1781255"/>
    <lineage>
        <taxon>Bacteria</taxon>
        <taxon>Bacillati</taxon>
        <taxon>Cyanobacteriota</taxon>
        <taxon>Cyanophyceae</taxon>
        <taxon>Desertifilales</taxon>
        <taxon>Desertifilaceae</taxon>
        <taxon>Desertifilum</taxon>
    </lineage>
</organism>
<gene>
    <name evidence="1" type="ORF">BH720_011475</name>
</gene>
<dbReference type="EMBL" id="CP182909">
    <property type="protein sequence ID" value="XPM66023.1"/>
    <property type="molecule type" value="Genomic_DNA"/>
</dbReference>
<sequence>MHIFDRQLPKNAELAKFFNTLQTLGNPVLDTYGTTLRLWQASDGIFPREPNQGRDLGYY</sequence>
<keyword evidence="2" id="KW-1185">Reference proteome</keyword>
<evidence type="ECO:0000313" key="1">
    <source>
        <dbReference type="EMBL" id="XPM66023.1"/>
    </source>
</evidence>
<protein>
    <submittedName>
        <fullName evidence="1">Uncharacterized protein</fullName>
    </submittedName>
</protein>